<dbReference type="PROSITE" id="PS50181">
    <property type="entry name" value="FBOX"/>
    <property type="match status" value="1"/>
</dbReference>
<dbReference type="EMBL" id="BTGD01000013">
    <property type="protein sequence ID" value="GMM57605.1"/>
    <property type="molecule type" value="Genomic_DNA"/>
</dbReference>
<dbReference type="InterPro" id="IPR001810">
    <property type="entry name" value="F-box_dom"/>
</dbReference>
<dbReference type="SMART" id="SM00256">
    <property type="entry name" value="FBOX"/>
    <property type="match status" value="1"/>
</dbReference>
<dbReference type="Gene3D" id="3.80.10.10">
    <property type="entry name" value="Ribonuclease Inhibitor"/>
    <property type="match status" value="1"/>
</dbReference>
<comment type="caution">
    <text evidence="2">The sequence shown here is derived from an EMBL/GenBank/DDBJ whole genome shotgun (WGS) entry which is preliminary data.</text>
</comment>
<gene>
    <name evidence="2" type="ORF">DAKH74_042210</name>
</gene>
<dbReference type="InterPro" id="IPR036047">
    <property type="entry name" value="F-box-like_dom_sf"/>
</dbReference>
<dbReference type="InterPro" id="IPR032675">
    <property type="entry name" value="LRR_dom_sf"/>
</dbReference>
<evidence type="ECO:0000313" key="2">
    <source>
        <dbReference type="EMBL" id="GMM57605.1"/>
    </source>
</evidence>
<dbReference type="SUPFAM" id="SSF81383">
    <property type="entry name" value="F-box domain"/>
    <property type="match status" value="1"/>
</dbReference>
<dbReference type="CDD" id="cd22143">
    <property type="entry name" value="F-box_ScMDM30-like"/>
    <property type="match status" value="1"/>
</dbReference>
<dbReference type="AlphaFoldDB" id="A0AAV5S1S4"/>
<feature type="domain" description="F-box" evidence="1">
    <location>
        <begin position="46"/>
        <end position="91"/>
    </location>
</feature>
<keyword evidence="3" id="KW-1185">Reference proteome</keyword>
<evidence type="ECO:0000313" key="3">
    <source>
        <dbReference type="Proteomes" id="UP001377567"/>
    </source>
</evidence>
<keyword evidence="2" id="KW-0436">Ligase</keyword>
<proteinExistence type="predicted"/>
<evidence type="ECO:0000259" key="1">
    <source>
        <dbReference type="PROSITE" id="PS50181"/>
    </source>
</evidence>
<name>A0AAV5S1S4_MAUHU</name>
<dbReference type="Proteomes" id="UP001377567">
    <property type="component" value="Unassembled WGS sequence"/>
</dbReference>
<dbReference type="Pfam" id="PF12937">
    <property type="entry name" value="F-box-like"/>
    <property type="match status" value="1"/>
</dbReference>
<organism evidence="2 3">
    <name type="scientific">Maudiozyma humilis</name>
    <name type="common">Sour dough yeast</name>
    <name type="synonym">Kazachstania humilis</name>
    <dbReference type="NCBI Taxonomy" id="51915"/>
    <lineage>
        <taxon>Eukaryota</taxon>
        <taxon>Fungi</taxon>
        <taxon>Dikarya</taxon>
        <taxon>Ascomycota</taxon>
        <taxon>Saccharomycotina</taxon>
        <taxon>Saccharomycetes</taxon>
        <taxon>Saccharomycetales</taxon>
        <taxon>Saccharomycetaceae</taxon>
        <taxon>Maudiozyma</taxon>
    </lineage>
</organism>
<protein>
    <submittedName>
        <fullName evidence="2">SCF ubiquitin ligase complex subunit</fullName>
    </submittedName>
</protein>
<dbReference type="GO" id="GO:0016874">
    <property type="term" value="F:ligase activity"/>
    <property type="evidence" value="ECO:0007669"/>
    <property type="project" value="UniProtKB-KW"/>
</dbReference>
<sequence>MDFPQGSRQLRLPLAASVHGADSNNSNKNLHDNGIRIDDICNSPPPFPLGSLPDELLFEVFSHLPQRDRLSVALINKRCHGVATKLLYRRIYLNDSNVVRSDFMNIAINWTLLHIPSFLTEEESRDIANLKLTQLIETFAANAETLQAVQWIRINWDLDAALQKTILRMLCDAGLSLQRLENVTDPSCNDIIASGKISRRSLASLDMAPPNSLPELTVAPEYIPNLVSYLSQRISSHLSHMTLFIDPLKLFNYLYQLREKLTIVDLKLHWRREFYPPQYFTPQRCRSPPFKRLSEVFDVRTLRTLTIISWNESLIEREVDMLREFREFTSLEDLSLISIKQDPSILIALFSRLVNLRRLKMDFLEDYIPETTDPQIFLAILLNCKQLEFIDIRFEGIDCPMINLKGDKFEISQKCYCNTCNYTVNEILRKKIFLFPIDYYLSNIQDITAKDVFKMMRYLSLLPYSKACDSYPSVRTQPMNLDAFVKRMNENMIVYRENRNQLIDVDRNKIVNVRDARIAAANDSRGIDSEGDISMDGDEINIELDIDNILGQQQEQSGPSRTQTPVLPNNARFGDGNAATMADIPTGGIGNDNTVPTQLPQPSQQSVAEMAIYRENLLKLPHKPLTKHDVIMLYHALIHHFKTTYYTFLKGFPRLRFLMLNDIPTITIEEDGERIFHPVFYHFDYVSNLNGWEKRDNMNKSAKNGETDTVTKRATVI</sequence>
<accession>A0AAV5S1S4</accession>
<reference evidence="2 3" key="1">
    <citation type="journal article" date="2023" name="Elife">
        <title>Identification of key yeast species and microbe-microbe interactions impacting larval growth of Drosophila in the wild.</title>
        <authorList>
            <person name="Mure A."/>
            <person name="Sugiura Y."/>
            <person name="Maeda R."/>
            <person name="Honda K."/>
            <person name="Sakurai N."/>
            <person name="Takahashi Y."/>
            <person name="Watada M."/>
            <person name="Katoh T."/>
            <person name="Gotoh A."/>
            <person name="Gotoh Y."/>
            <person name="Taniguchi I."/>
            <person name="Nakamura K."/>
            <person name="Hayashi T."/>
            <person name="Katayama T."/>
            <person name="Uemura T."/>
            <person name="Hattori Y."/>
        </authorList>
    </citation>
    <scope>NUCLEOTIDE SEQUENCE [LARGE SCALE GENOMIC DNA]</scope>
    <source>
        <strain evidence="2 3">KH-74</strain>
    </source>
</reference>